<evidence type="ECO:0000256" key="7">
    <source>
        <dbReference type="ARBA" id="ARBA00022927"/>
    </source>
</evidence>
<evidence type="ECO:0000256" key="3">
    <source>
        <dbReference type="ARBA" id="ARBA00020796"/>
    </source>
</evidence>
<dbReference type="FunCoup" id="G0V7M4">
    <property type="interactions" value="37"/>
</dbReference>
<sequence>MRITMAAAAKKGFSNPAFKALGIPTIKLPSRNWIIFWSVLSMGLSGLAYDKYEQKQILKKYTGLVKPLAQEALPVDKKPRKITVFIAPPPNDYLETSLKIWRRFIKPVLYYSGLDYEVVEADRQGIIRMKVASQLRQLRLQMRGEERHPDSVKDNSKTNTSEPAQPNVEIEETPVKPIAKSDFLGVFYNRPKEIKVVDEDSLVEDPRLAGGVICIGRGAYKEYITGLHEGLLGPLQEPERVEAITDKDTASLSSDGNSIKDDPVAEQQNVDSTVTVVKEDKKKEEEEKQTSEEETPEIKIVKPYIDPSEYPNVEIPSELYQLASPDGVIRDPKTNVPILLYQPILMVAIPSLSGFSNIPRRIYRFYQKRHFAEKVCSETYDVVKQEHIRPFEAPADLSQGEFDEEVDWPKSWVKQGLVRKSEWTRELKCDSRIVEHMSMYGSKPEDRTEP</sequence>
<keyword evidence="6" id="KW-0999">Mitochondrion inner membrane</keyword>
<evidence type="ECO:0000313" key="13">
    <source>
        <dbReference type="EMBL" id="CCC67472.1"/>
    </source>
</evidence>
<evidence type="ECO:0000313" key="14">
    <source>
        <dbReference type="Proteomes" id="UP000001640"/>
    </source>
</evidence>
<evidence type="ECO:0000256" key="9">
    <source>
        <dbReference type="ARBA" id="ARBA00023010"/>
    </source>
</evidence>
<feature type="compositionally biased region" description="Basic and acidic residues" evidence="12">
    <location>
        <begin position="277"/>
        <end position="297"/>
    </location>
</feature>
<dbReference type="Pfam" id="PF11711">
    <property type="entry name" value="Tim54"/>
    <property type="match status" value="1"/>
</dbReference>
<dbReference type="KEGG" id="ncs:NCAS_0A09140"/>
<feature type="region of interest" description="Disordered" evidence="12">
    <location>
        <begin position="142"/>
        <end position="168"/>
    </location>
</feature>
<dbReference type="InParanoid" id="G0V7M4"/>
<comment type="similarity">
    <text evidence="2">Belongs to the TIM54 family.</text>
</comment>
<organism evidence="13 14">
    <name type="scientific">Naumovozyma castellii</name>
    <name type="common">Yeast</name>
    <name type="synonym">Saccharomyces castellii</name>
    <dbReference type="NCBI Taxonomy" id="27288"/>
    <lineage>
        <taxon>Eukaryota</taxon>
        <taxon>Fungi</taxon>
        <taxon>Dikarya</taxon>
        <taxon>Ascomycota</taxon>
        <taxon>Saccharomycotina</taxon>
        <taxon>Saccharomycetes</taxon>
        <taxon>Saccharomycetales</taxon>
        <taxon>Saccharomycetaceae</taxon>
        <taxon>Naumovozyma</taxon>
    </lineage>
</organism>
<keyword evidence="7" id="KW-0653">Protein transport</keyword>
<keyword evidence="4" id="KW-0813">Transport</keyword>
<dbReference type="GO" id="GO:0008320">
    <property type="term" value="F:protein transmembrane transporter activity"/>
    <property type="evidence" value="ECO:0007669"/>
    <property type="project" value="EnsemblFungi"/>
</dbReference>
<reference key="2">
    <citation type="submission" date="2011-08" db="EMBL/GenBank/DDBJ databases">
        <title>Genome sequence of Naumovozyma castellii.</title>
        <authorList>
            <person name="Gordon J.L."/>
            <person name="Armisen D."/>
            <person name="Proux-Wera E."/>
            <person name="OhEigeartaigh S.S."/>
            <person name="Byrne K.P."/>
            <person name="Wolfe K.H."/>
        </authorList>
    </citation>
    <scope>NUCLEOTIDE SEQUENCE</scope>
    <source>
        <strain>Type strain:CBS 4309</strain>
    </source>
</reference>
<dbReference type="OMA" id="RNWMIFF"/>
<evidence type="ECO:0000256" key="4">
    <source>
        <dbReference type="ARBA" id="ARBA00022448"/>
    </source>
</evidence>
<keyword evidence="11" id="KW-0472">Membrane</keyword>
<dbReference type="HOGENOM" id="CLU_039097_0_0_1"/>
<evidence type="ECO:0000256" key="2">
    <source>
        <dbReference type="ARBA" id="ARBA00006355"/>
    </source>
</evidence>
<dbReference type="OrthoDB" id="5598305at2759"/>
<gene>
    <name evidence="13" type="primary">NCAS0A09140</name>
    <name evidence="13" type="ordered locus">NCAS_0A09140</name>
</gene>
<dbReference type="RefSeq" id="XP_003673853.1">
    <property type="nucleotide sequence ID" value="XM_003673805.1"/>
</dbReference>
<comment type="subcellular location">
    <subcellularLocation>
        <location evidence="1">Mitochondrion inner membrane</location>
        <topology evidence="1">Single-pass membrane protein</topology>
    </subcellularLocation>
</comment>
<name>G0V7M4_NAUCA</name>
<accession>G0V7M4</accession>
<dbReference type="InterPro" id="IPR021056">
    <property type="entry name" value="Mt_import_IM_translocase_Tim54"/>
</dbReference>
<evidence type="ECO:0000256" key="8">
    <source>
        <dbReference type="ARBA" id="ARBA00022989"/>
    </source>
</evidence>
<evidence type="ECO:0000256" key="6">
    <source>
        <dbReference type="ARBA" id="ARBA00022792"/>
    </source>
</evidence>
<evidence type="ECO:0000256" key="11">
    <source>
        <dbReference type="ARBA" id="ARBA00023136"/>
    </source>
</evidence>
<feature type="region of interest" description="Disordered" evidence="12">
    <location>
        <begin position="247"/>
        <end position="297"/>
    </location>
</feature>
<evidence type="ECO:0000256" key="10">
    <source>
        <dbReference type="ARBA" id="ARBA00023128"/>
    </source>
</evidence>
<keyword evidence="9" id="KW-0811">Translocation</keyword>
<proteinExistence type="inferred from homology"/>
<dbReference type="AlphaFoldDB" id="G0V7M4"/>
<dbReference type="GO" id="GO:0042721">
    <property type="term" value="C:TIM22 mitochondrial import inner membrane insertion complex"/>
    <property type="evidence" value="ECO:0007669"/>
    <property type="project" value="EnsemblFungi"/>
</dbReference>
<keyword evidence="14" id="KW-1185">Reference proteome</keyword>
<keyword evidence="10" id="KW-0496">Mitochondrion</keyword>
<keyword evidence="5" id="KW-0812">Transmembrane</keyword>
<dbReference type="Proteomes" id="UP000001640">
    <property type="component" value="Chromosome 1"/>
</dbReference>
<dbReference type="eggNOG" id="ENOG502QPMQ">
    <property type="taxonomic scope" value="Eukaryota"/>
</dbReference>
<evidence type="ECO:0000256" key="12">
    <source>
        <dbReference type="SAM" id="MobiDB-lite"/>
    </source>
</evidence>
<feature type="compositionally biased region" description="Basic and acidic residues" evidence="12">
    <location>
        <begin position="142"/>
        <end position="156"/>
    </location>
</feature>
<keyword evidence="8" id="KW-1133">Transmembrane helix</keyword>
<protein>
    <recommendedName>
        <fullName evidence="3">Mitochondrial import inner membrane translocase subunit TIM54</fullName>
    </recommendedName>
</protein>
<evidence type="ECO:0000256" key="5">
    <source>
        <dbReference type="ARBA" id="ARBA00022692"/>
    </source>
</evidence>
<reference evidence="13 14" key="1">
    <citation type="journal article" date="2011" name="Proc. Natl. Acad. Sci. U.S.A.">
        <title>Evolutionary erosion of yeast sex chromosomes by mating-type switching accidents.</title>
        <authorList>
            <person name="Gordon J.L."/>
            <person name="Armisen D."/>
            <person name="Proux-Wera E."/>
            <person name="Oheigeartaigh S.S."/>
            <person name="Byrne K.P."/>
            <person name="Wolfe K.H."/>
        </authorList>
    </citation>
    <scope>NUCLEOTIDE SEQUENCE [LARGE SCALE GENOMIC DNA]</scope>
    <source>
        <strain evidence="14">ATCC 76901 / BCRC 22586 / CBS 4309 / NBRC 1992 / NRRL Y-12630</strain>
    </source>
</reference>
<dbReference type="EMBL" id="HE576752">
    <property type="protein sequence ID" value="CCC67472.1"/>
    <property type="molecule type" value="Genomic_DNA"/>
</dbReference>
<evidence type="ECO:0000256" key="1">
    <source>
        <dbReference type="ARBA" id="ARBA00004434"/>
    </source>
</evidence>
<dbReference type="STRING" id="1064592.G0V7M4"/>
<dbReference type="GeneID" id="96900951"/>
<dbReference type="GO" id="GO:0045039">
    <property type="term" value="P:protein insertion into mitochondrial inner membrane"/>
    <property type="evidence" value="ECO:0007669"/>
    <property type="project" value="EnsemblFungi"/>
</dbReference>